<dbReference type="AlphaFoldDB" id="A0A2I0JH27"/>
<comment type="caution">
    <text evidence="2">The sequence shown here is derived from an EMBL/GenBank/DDBJ whole genome shotgun (WGS) entry which is preliminary data.</text>
</comment>
<evidence type="ECO:0000313" key="2">
    <source>
        <dbReference type="EMBL" id="PKI54926.1"/>
    </source>
</evidence>
<organism evidence="2 3">
    <name type="scientific">Punica granatum</name>
    <name type="common">Pomegranate</name>
    <dbReference type="NCBI Taxonomy" id="22663"/>
    <lineage>
        <taxon>Eukaryota</taxon>
        <taxon>Viridiplantae</taxon>
        <taxon>Streptophyta</taxon>
        <taxon>Embryophyta</taxon>
        <taxon>Tracheophyta</taxon>
        <taxon>Spermatophyta</taxon>
        <taxon>Magnoliopsida</taxon>
        <taxon>eudicotyledons</taxon>
        <taxon>Gunneridae</taxon>
        <taxon>Pentapetalae</taxon>
        <taxon>rosids</taxon>
        <taxon>malvids</taxon>
        <taxon>Myrtales</taxon>
        <taxon>Lythraceae</taxon>
        <taxon>Punica</taxon>
    </lineage>
</organism>
<proteinExistence type="predicted"/>
<accession>A0A2I0JH27</accession>
<dbReference type="EMBL" id="PGOL01001750">
    <property type="protein sequence ID" value="PKI54926.1"/>
    <property type="molecule type" value="Genomic_DNA"/>
</dbReference>
<evidence type="ECO:0000256" key="1">
    <source>
        <dbReference type="SAM" id="MobiDB-lite"/>
    </source>
</evidence>
<dbReference type="Proteomes" id="UP000233551">
    <property type="component" value="Unassembled WGS sequence"/>
</dbReference>
<gene>
    <name evidence="2" type="ORF">CRG98_024685</name>
</gene>
<keyword evidence="3" id="KW-1185">Reference proteome</keyword>
<sequence>METPKVDVMGRANETHTRTGCPFPTIDRGVSDSLAPRVSVNYEMTIMPLDDKIAMFVYKSEISPHEGVKGGLSIKREATGETTLDPGGVEDHSALFRRVRPRGLLDPSWVTDARESIRFEAEEGSPDPYGPRKLSATLLQGGP</sequence>
<feature type="region of interest" description="Disordered" evidence="1">
    <location>
        <begin position="119"/>
        <end position="143"/>
    </location>
</feature>
<protein>
    <submittedName>
        <fullName evidence="2">Uncharacterized protein</fullName>
    </submittedName>
</protein>
<reference evidence="2 3" key="1">
    <citation type="submission" date="2017-11" db="EMBL/GenBank/DDBJ databases">
        <title>De-novo sequencing of pomegranate (Punica granatum L.) genome.</title>
        <authorList>
            <person name="Akparov Z."/>
            <person name="Amiraslanov A."/>
            <person name="Hajiyeva S."/>
            <person name="Abbasov M."/>
            <person name="Kaur K."/>
            <person name="Hamwieh A."/>
            <person name="Solovyev V."/>
            <person name="Salamov A."/>
            <person name="Braich B."/>
            <person name="Kosarev P."/>
            <person name="Mahmoud A."/>
            <person name="Hajiyev E."/>
            <person name="Babayeva S."/>
            <person name="Izzatullayeva V."/>
            <person name="Mammadov A."/>
            <person name="Mammadov A."/>
            <person name="Sharifova S."/>
            <person name="Ojaghi J."/>
            <person name="Eynullazada K."/>
            <person name="Bayramov B."/>
            <person name="Abdulazimova A."/>
            <person name="Shahmuradov I."/>
        </authorList>
    </citation>
    <scope>NUCLEOTIDE SEQUENCE [LARGE SCALE GENOMIC DNA]</scope>
    <source>
        <strain evidence="3">cv. AG2017</strain>
        <tissue evidence="2">Leaf</tissue>
    </source>
</reference>
<evidence type="ECO:0000313" key="3">
    <source>
        <dbReference type="Proteomes" id="UP000233551"/>
    </source>
</evidence>
<name>A0A2I0JH27_PUNGR</name>